<organism evidence="1 2">
    <name type="scientific">Ixodes persulcatus</name>
    <name type="common">Taiga tick</name>
    <dbReference type="NCBI Taxonomy" id="34615"/>
    <lineage>
        <taxon>Eukaryota</taxon>
        <taxon>Metazoa</taxon>
        <taxon>Ecdysozoa</taxon>
        <taxon>Arthropoda</taxon>
        <taxon>Chelicerata</taxon>
        <taxon>Arachnida</taxon>
        <taxon>Acari</taxon>
        <taxon>Parasitiformes</taxon>
        <taxon>Ixodida</taxon>
        <taxon>Ixodoidea</taxon>
        <taxon>Ixodidae</taxon>
        <taxon>Ixodinae</taxon>
        <taxon>Ixodes</taxon>
    </lineage>
</organism>
<evidence type="ECO:0000313" key="2">
    <source>
        <dbReference type="Proteomes" id="UP000805193"/>
    </source>
</evidence>
<dbReference type="EMBL" id="JABSTQ010001985">
    <property type="protein sequence ID" value="KAG0444489.1"/>
    <property type="molecule type" value="Genomic_DNA"/>
</dbReference>
<sequence length="215" mass="24609">MEHLIERFLEGLNKQRQEAVITTAPGRDPIDEMKQMIANQQETIAKQQAMIERMERELASLRQETREQRKLRRTETRTKPYSTPGSSTQGNMMIPQLPPSNKKEVFHRYLEKAIKLCERRLLVVGEFHAPHPEWGYLQSTAKGRRLHEAINSLQLTNITDHNFPTRVGNSVQRDTTPDLALTLGIEGGNSGDRFKITEPVGSQEKCGETMEETET</sequence>
<protein>
    <submittedName>
        <fullName evidence="1">Uncharacterized protein</fullName>
    </submittedName>
</protein>
<comment type="caution">
    <text evidence="1">The sequence shown here is derived from an EMBL/GenBank/DDBJ whole genome shotgun (WGS) entry which is preliminary data.</text>
</comment>
<proteinExistence type="predicted"/>
<gene>
    <name evidence="1" type="ORF">HPB47_013740</name>
</gene>
<name>A0AC60QXQ6_IXOPE</name>
<evidence type="ECO:0000313" key="1">
    <source>
        <dbReference type="EMBL" id="KAG0444489.1"/>
    </source>
</evidence>
<reference evidence="1 2" key="1">
    <citation type="journal article" date="2020" name="Cell">
        <title>Large-Scale Comparative Analyses of Tick Genomes Elucidate Their Genetic Diversity and Vector Capacities.</title>
        <authorList>
            <consortium name="Tick Genome and Microbiome Consortium (TIGMIC)"/>
            <person name="Jia N."/>
            <person name="Wang J."/>
            <person name="Shi W."/>
            <person name="Du L."/>
            <person name="Sun Y."/>
            <person name="Zhan W."/>
            <person name="Jiang J.F."/>
            <person name="Wang Q."/>
            <person name="Zhang B."/>
            <person name="Ji P."/>
            <person name="Bell-Sakyi L."/>
            <person name="Cui X.M."/>
            <person name="Yuan T.T."/>
            <person name="Jiang B.G."/>
            <person name="Yang W.F."/>
            <person name="Lam T.T."/>
            <person name="Chang Q.C."/>
            <person name="Ding S.J."/>
            <person name="Wang X.J."/>
            <person name="Zhu J.G."/>
            <person name="Ruan X.D."/>
            <person name="Zhao L."/>
            <person name="Wei J.T."/>
            <person name="Ye R.Z."/>
            <person name="Que T.C."/>
            <person name="Du C.H."/>
            <person name="Zhou Y.H."/>
            <person name="Cheng J.X."/>
            <person name="Dai P.F."/>
            <person name="Guo W.B."/>
            <person name="Han X.H."/>
            <person name="Huang E.J."/>
            <person name="Li L.F."/>
            <person name="Wei W."/>
            <person name="Gao Y.C."/>
            <person name="Liu J.Z."/>
            <person name="Shao H.Z."/>
            <person name="Wang X."/>
            <person name="Wang C.C."/>
            <person name="Yang T.C."/>
            <person name="Huo Q.B."/>
            <person name="Li W."/>
            <person name="Chen H.Y."/>
            <person name="Chen S.E."/>
            <person name="Zhou L.G."/>
            <person name="Ni X.B."/>
            <person name="Tian J.H."/>
            <person name="Sheng Y."/>
            <person name="Liu T."/>
            <person name="Pan Y.S."/>
            <person name="Xia L.Y."/>
            <person name="Li J."/>
            <person name="Zhao F."/>
            <person name="Cao W.C."/>
        </authorList>
    </citation>
    <scope>NUCLEOTIDE SEQUENCE [LARGE SCALE GENOMIC DNA]</scope>
    <source>
        <strain evidence="1">Iper-2018</strain>
    </source>
</reference>
<dbReference type="Proteomes" id="UP000805193">
    <property type="component" value="Unassembled WGS sequence"/>
</dbReference>
<keyword evidence="2" id="KW-1185">Reference proteome</keyword>
<accession>A0AC60QXQ6</accession>